<dbReference type="Proteomes" id="UP000826195">
    <property type="component" value="Unassembled WGS sequence"/>
</dbReference>
<sequence>MGLCRRRYRRRSRHRRGHIYQTTNFEESNSPYLYLLVRNNRAIGKFIFALPRMLRSVMVQAGAYMITIRTHTNISMSMCLCIYTYCLYTGVNIAQKRAVCDARLTEVQTRCRVNATCITVQYHPHHHHHHHHHCHQLEPQQGHQQKQKQQEHQSLIYFNIDVGVYNVHWKDHFTFDGNFSTWTIWLFSVSESELLHRSFIVLGFWWNKVGKVEGRKGMIEREDSRGDFLSQFLSDTTLPSGIGIWSRAVVLSVGIGGRLRFGEIQEGRFREYRKSTVLYDDMRVVVGSTSAGICGGAVTAAGALVIVLVLVLVESRSKVDGSIPQY</sequence>
<keyword evidence="1" id="KW-1133">Transmembrane helix</keyword>
<comment type="caution">
    <text evidence="2">The sequence shown here is derived from an EMBL/GenBank/DDBJ whole genome shotgun (WGS) entry which is preliminary data.</text>
</comment>
<proteinExistence type="predicted"/>
<evidence type="ECO:0000313" key="2">
    <source>
        <dbReference type="EMBL" id="KAH0564405.1"/>
    </source>
</evidence>
<reference evidence="2 3" key="1">
    <citation type="journal article" date="2021" name="J. Hered.">
        <title>A chromosome-level genome assembly of the parasitoid wasp, Cotesia glomerata (Hymenoptera: Braconidae).</title>
        <authorList>
            <person name="Pinto B.J."/>
            <person name="Weis J.J."/>
            <person name="Gamble T."/>
            <person name="Ode P.J."/>
            <person name="Paul R."/>
            <person name="Zaspel J.M."/>
        </authorList>
    </citation>
    <scope>NUCLEOTIDE SEQUENCE [LARGE SCALE GENOMIC DNA]</scope>
    <source>
        <strain evidence="2">CgM1</strain>
    </source>
</reference>
<organism evidence="2 3">
    <name type="scientific">Cotesia glomerata</name>
    <name type="common">Lepidopteran parasitic wasp</name>
    <name type="synonym">Apanteles glomeratus</name>
    <dbReference type="NCBI Taxonomy" id="32391"/>
    <lineage>
        <taxon>Eukaryota</taxon>
        <taxon>Metazoa</taxon>
        <taxon>Ecdysozoa</taxon>
        <taxon>Arthropoda</taxon>
        <taxon>Hexapoda</taxon>
        <taxon>Insecta</taxon>
        <taxon>Pterygota</taxon>
        <taxon>Neoptera</taxon>
        <taxon>Endopterygota</taxon>
        <taxon>Hymenoptera</taxon>
        <taxon>Apocrita</taxon>
        <taxon>Ichneumonoidea</taxon>
        <taxon>Braconidae</taxon>
        <taxon>Microgastrinae</taxon>
        <taxon>Cotesia</taxon>
    </lineage>
</organism>
<dbReference type="EMBL" id="JAHXZJ010000002">
    <property type="protein sequence ID" value="KAH0564405.1"/>
    <property type="molecule type" value="Genomic_DNA"/>
</dbReference>
<keyword evidence="3" id="KW-1185">Reference proteome</keyword>
<protein>
    <submittedName>
        <fullName evidence="2">Uncharacterized protein</fullName>
    </submittedName>
</protein>
<accession>A0AAV7J3C4</accession>
<evidence type="ECO:0000313" key="3">
    <source>
        <dbReference type="Proteomes" id="UP000826195"/>
    </source>
</evidence>
<feature type="transmembrane region" description="Helical" evidence="1">
    <location>
        <begin position="284"/>
        <end position="313"/>
    </location>
</feature>
<keyword evidence="1" id="KW-0472">Membrane</keyword>
<gene>
    <name evidence="2" type="ORF">KQX54_011909</name>
</gene>
<keyword evidence="1" id="KW-0812">Transmembrane</keyword>
<name>A0AAV7J3C4_COTGL</name>
<evidence type="ECO:0000256" key="1">
    <source>
        <dbReference type="SAM" id="Phobius"/>
    </source>
</evidence>
<dbReference type="AlphaFoldDB" id="A0AAV7J3C4"/>